<accession>Q2L329</accession>
<evidence type="ECO:0000259" key="1">
    <source>
        <dbReference type="Pfam" id="PF01636"/>
    </source>
</evidence>
<dbReference type="SUPFAM" id="SSF56112">
    <property type="entry name" value="Protein kinase-like (PK-like)"/>
    <property type="match status" value="1"/>
</dbReference>
<reference evidence="2 3" key="1">
    <citation type="journal article" date="2006" name="J. Bacteriol.">
        <title>Comparison of the genome sequence of the poultry pathogen Bordetella avium with those of B. bronchiseptica, B. pertussis, and B. parapertussis reveals extensive diversity in surface structures associated with host interaction.</title>
        <authorList>
            <person name="Sebaihia M."/>
            <person name="Preston A."/>
            <person name="Maskell D.J."/>
            <person name="Kuzmiak H."/>
            <person name="Connell T.D."/>
            <person name="King N.D."/>
            <person name="Orndorff P.E."/>
            <person name="Miyamoto D.M."/>
            <person name="Thomson N.R."/>
            <person name="Harris D."/>
            <person name="Goble A."/>
            <person name="Lord A."/>
            <person name="Murphy L."/>
            <person name="Quail M.A."/>
            <person name="Rutter S."/>
            <person name="Squares R."/>
            <person name="Squares S."/>
            <person name="Woodward J."/>
            <person name="Parkhill J."/>
            <person name="Temple L.M."/>
        </authorList>
    </citation>
    <scope>NUCLEOTIDE SEQUENCE [LARGE SCALE GENOMIC DNA]</scope>
    <source>
        <strain evidence="2 3">197N</strain>
    </source>
</reference>
<protein>
    <submittedName>
        <fullName evidence="2">O antigen biosynthesis protein</fullName>
    </submittedName>
</protein>
<dbReference type="Proteomes" id="UP000001977">
    <property type="component" value="Chromosome"/>
</dbReference>
<feature type="non-terminal residue" evidence="2">
    <location>
        <position position="1"/>
    </location>
</feature>
<dbReference type="HOGENOM" id="CLU_944923_0_0_4"/>
<dbReference type="AlphaFoldDB" id="Q2L329"/>
<sequence>VLSKLRYGGTESRPTGEVEQDLLTSDLRSLFGTNLAGLTPVPGGTLGVGFKANLNGQARFFKTHALPSGRLTLKREAEFLKVTALAQTDPQLVHRVQGSSERTWLHTRLLSPCASPSPPSVRALIAEYEAQLRKHPELAGVVPASDSIHELLARATPALDFLAGANLLSPLVTDTARAALDRLQGISADLSLQLCHGDLGPANIMSDGGSLVALDWEDAFWGIAGYDYLYWLTFFQNRKWLSKAALGHTPLEPSQEIALMALILLLKSWMSVRNGSYLCNTLTIEQRLLEVFNLD</sequence>
<dbReference type="KEGG" id="bav:BAV1251"/>
<dbReference type="eggNOG" id="ENOG5030VFR">
    <property type="taxonomic scope" value="Bacteria"/>
</dbReference>
<dbReference type="Pfam" id="PF01636">
    <property type="entry name" value="APH"/>
    <property type="match status" value="1"/>
</dbReference>
<keyword evidence="3" id="KW-1185">Reference proteome</keyword>
<dbReference type="EMBL" id="AM167904">
    <property type="protein sequence ID" value="CAJ48859.1"/>
    <property type="molecule type" value="Genomic_DNA"/>
</dbReference>
<evidence type="ECO:0000313" key="2">
    <source>
        <dbReference type="EMBL" id="CAJ48859.1"/>
    </source>
</evidence>
<dbReference type="InterPro" id="IPR002575">
    <property type="entry name" value="Aminoglycoside_PTrfase"/>
</dbReference>
<gene>
    <name evidence="2" type="ordered locus">BAV1251</name>
</gene>
<name>Q2L329_BORA1</name>
<organism evidence="2 3">
    <name type="scientific">Bordetella avium (strain 197N)</name>
    <dbReference type="NCBI Taxonomy" id="360910"/>
    <lineage>
        <taxon>Bacteria</taxon>
        <taxon>Pseudomonadati</taxon>
        <taxon>Pseudomonadota</taxon>
        <taxon>Betaproteobacteria</taxon>
        <taxon>Burkholderiales</taxon>
        <taxon>Alcaligenaceae</taxon>
        <taxon>Bordetella</taxon>
    </lineage>
</organism>
<proteinExistence type="predicted"/>
<dbReference type="InterPro" id="IPR011009">
    <property type="entry name" value="Kinase-like_dom_sf"/>
</dbReference>
<dbReference type="Gene3D" id="3.90.1200.10">
    <property type="match status" value="1"/>
</dbReference>
<dbReference type="STRING" id="360910.BAV1251"/>
<feature type="domain" description="Aminoglycoside phosphotransferase" evidence="1">
    <location>
        <begin position="66"/>
        <end position="236"/>
    </location>
</feature>
<evidence type="ECO:0000313" key="3">
    <source>
        <dbReference type="Proteomes" id="UP000001977"/>
    </source>
</evidence>